<dbReference type="HOGENOM" id="CLU_237752_0_0_1"/>
<feature type="compositionally biased region" description="Low complexity" evidence="4">
    <location>
        <begin position="1685"/>
        <end position="1695"/>
    </location>
</feature>
<feature type="compositionally biased region" description="Pro residues" evidence="4">
    <location>
        <begin position="1659"/>
        <end position="1677"/>
    </location>
</feature>
<feature type="compositionally biased region" description="Basic residues" evidence="4">
    <location>
        <begin position="1645"/>
        <end position="1654"/>
    </location>
</feature>
<feature type="region of interest" description="Disordered" evidence="4">
    <location>
        <begin position="559"/>
        <end position="595"/>
    </location>
</feature>
<feature type="compositionally biased region" description="Pro residues" evidence="4">
    <location>
        <begin position="1287"/>
        <end position="1299"/>
    </location>
</feature>
<keyword evidence="2" id="KW-0863">Zinc-finger</keyword>
<feature type="region of interest" description="Disordered" evidence="4">
    <location>
        <begin position="1263"/>
        <end position="1359"/>
    </location>
</feature>
<evidence type="ECO:0000313" key="7">
    <source>
        <dbReference type="Proteomes" id="UP000014500"/>
    </source>
</evidence>
<sequence>MAERFSRFNEPRDYDVSRVEPLPIIIKEDIMGFGRWEMEMEQAGETTEKRRVMEIEKEDTKELRNKYKAQQDKEKAVHDALADLKSNFFCELCEKQYHKHQEFDNHINSYDHAHKQRLKELKQREFGRNVANKWRKEDKKREKEIKRLQDLAEMRAQIAEKRGPIEMGTGEKFIRGGGFQCIDGSKISCEGGDYTQYPDDMFTNEWTPPIVDESNPERLTDSYYGGQIPPPPFLYGSETSQTASPQTSEDSNQAGRQKMSTLESYIMSREDLLPPNYKNDKNSKKSVLGKEHAKKRLMAFAASKVSPIAKPPTSSTASPVSLSALTFSLTKKVATKLPTKCIFKDDETDEQFLARQQDSEYGPVEGDSACQQRSRQSSASKSQFSFVNFIKSEKGFLEETEIPENSSSLNVTEEEYGPAAIHTVTESVEEVGLFEMVTKDKVEAEEPMLKPLTKKTDSGGNSPLTLRPDVSKTTTKVKSAFKFNIPKSIPNLDTGEEVKTTVHDPKRRHMDSLKDDGNDSMQVHYVFSNKRQRKIAASIFKPESDDEYVESSGKNVSDAIKKRYLTRRDEAAKSEGKPRKLGETTDESKIRLSPTNDNRLRVVARDGRTKIKWPNKMLMFTQHKPSVSYSCNPRFYRDYKKMIKDHVNKPEESANFSDVTDSHVNRNTKNKEGSQNVGTGAPISVEGEKSENDAKQSCESTEERKKSRDRYSVDVNFVHLPSFNMISSKKVVDERGLTSEYEEFMKQVQSSEEQEFENMQILDEVGSCQEKEDETDGLNVSAIFDKLDKLVDTSDAEQIEKPGEDVRNQEFTVTSQYSSAGHTEEQYKNYYSEAYSNYAGTYLYEEEEQEQNYPVEEEESNLPEAANENVLDDSREKIKLTLSQPKLERNVHVQQLLEANEEEDESEAKKKTRGLANWKKYRGRLVKCSNPSGDNVSRGDSTGGKCREGNDFTGRGTTTGAMVTIDFTIKEGFEVDVISDSGIFVVVDAFIVSITAEVQAEAGPVPTKKGRIGGEINSWSSRRSDERRSRSPYDDEDDDEERSGSERRESPSRTHNDEEDNVTVASAPPLARDAKEEEKESSKEDRDEHHAKKGVEKSKTKDTSHKKRRWDHSHDEGSASKVRKGDDVKESLGKSKRHRHRGDGDDVTESSDENDLTKEEFAKIIEKIQKKAKEKYSKDFDTTLSELCAELTQESGHKKKKVSEKEAEDSSQLEIKKKEIQEIQNKSIEEAKKVLVPRAATSKAEESLPGASLREKRLSMQMGRTGMKAPATPLQLLAIMKQAPKRVVPPKPPAPPTPKEGPTVNKIESAPVKPKELQSSGKRETKSQNETKESCESGNNRHSTPLAEHRSKSADHSAGQHIPVIVNVAADTSLEYNVTHRQYPYPKEEYDPNLDMTHLQHEIIHHKNKENLTQVQEIGSTSSTDVTSNVIPWSMVPGEGHLPPVYAQPAWVPEPVPPPGHIQVLYPAATAAAFTQVFTTPAGKEVAYVAPASHMAVNHPHATRGSMRQSRKQLKAAKKMIPEKVPETKKDDVEFFGELDSEEHLILEEAMTCVPEVDSEEEVDFNNESHRGNESPPPPPPPPLPASSKQYELILPPPKQGILMQGSRESGKKTVTFADGIKPGKGTFTGETSPPPPPPPLPKGERKKKKKFKNVRADSPPPPPPPPGSPPPPPPPLSKKKLKKLQAQQQQQQQLVLASGTAASGQSVPAGYVYSYPGYPGQPIYAAPLGYGANANSPAFTNVYQQRPAVVGSTTPPPPSSIPVRIPQTPPVAKPPTKKNGRDQNREIHNREMDLAFLNARVPERTRKPVCACGS</sequence>
<feature type="compositionally biased region" description="Basic and acidic residues" evidence="4">
    <location>
        <begin position="1072"/>
        <end position="1103"/>
    </location>
</feature>
<feature type="compositionally biased region" description="Basic and acidic residues" evidence="4">
    <location>
        <begin position="1112"/>
        <end position="1133"/>
    </location>
</feature>
<feature type="region of interest" description="Disordered" evidence="4">
    <location>
        <begin position="650"/>
        <end position="706"/>
    </location>
</feature>
<feature type="compositionally biased region" description="Low complexity" evidence="4">
    <location>
        <begin position="368"/>
        <end position="382"/>
    </location>
</feature>
<dbReference type="OMA" id="NESHRGN"/>
<dbReference type="PANTHER" id="PTHR17614:SF14">
    <property type="entry name" value="G PATCH DOMAIN-CONTAINING PROTEIN 8-LIKE ISOFORM X5"/>
    <property type="match status" value="1"/>
</dbReference>
<feature type="region of interest" description="Disordered" evidence="4">
    <location>
        <begin position="1192"/>
        <end position="1212"/>
    </location>
</feature>
<accession>T1IVR7</accession>
<feature type="region of interest" description="Disordered" evidence="4">
    <location>
        <begin position="1002"/>
        <end position="1158"/>
    </location>
</feature>
<feature type="compositionally biased region" description="Pro residues" evidence="4">
    <location>
        <begin position="1575"/>
        <end position="1585"/>
    </location>
</feature>
<feature type="compositionally biased region" description="Acidic residues" evidence="4">
    <location>
        <begin position="848"/>
        <end position="861"/>
    </location>
</feature>
<feature type="compositionally biased region" description="Basic and acidic residues" evidence="4">
    <location>
        <begin position="496"/>
        <end position="517"/>
    </location>
</feature>
<feature type="region of interest" description="Disordered" evidence="4">
    <location>
        <begin position="1557"/>
        <end position="1713"/>
    </location>
</feature>
<reference evidence="7" key="1">
    <citation type="submission" date="2011-05" db="EMBL/GenBank/DDBJ databases">
        <authorList>
            <person name="Richards S.R."/>
            <person name="Qu J."/>
            <person name="Jiang H."/>
            <person name="Jhangiani S.N."/>
            <person name="Agravi P."/>
            <person name="Goodspeed R."/>
            <person name="Gross S."/>
            <person name="Mandapat C."/>
            <person name="Jackson L."/>
            <person name="Mathew T."/>
            <person name="Pu L."/>
            <person name="Thornton R."/>
            <person name="Saada N."/>
            <person name="Wilczek-Boney K.B."/>
            <person name="Lee S."/>
            <person name="Kovar C."/>
            <person name="Wu Y."/>
            <person name="Scherer S.E."/>
            <person name="Worley K.C."/>
            <person name="Muzny D.M."/>
            <person name="Gibbs R."/>
        </authorList>
    </citation>
    <scope>NUCLEOTIDE SEQUENCE</scope>
    <source>
        <strain evidence="7">Brora</strain>
    </source>
</reference>
<feature type="region of interest" description="Disordered" evidence="4">
    <location>
        <begin position="932"/>
        <end position="951"/>
    </location>
</feature>
<feature type="compositionally biased region" description="Pro residues" evidence="4">
    <location>
        <begin position="1633"/>
        <end position="1642"/>
    </location>
</feature>
<feature type="compositionally biased region" description="Polar residues" evidence="4">
    <location>
        <begin position="237"/>
        <end position="262"/>
    </location>
</feature>
<evidence type="ECO:0000256" key="3">
    <source>
        <dbReference type="ARBA" id="ARBA00022833"/>
    </source>
</evidence>
<dbReference type="GO" id="GO:0005634">
    <property type="term" value="C:nucleus"/>
    <property type="evidence" value="ECO:0007669"/>
    <property type="project" value="TreeGrafter"/>
</dbReference>
<evidence type="ECO:0000256" key="1">
    <source>
        <dbReference type="ARBA" id="ARBA00022723"/>
    </source>
</evidence>
<keyword evidence="3" id="KW-0862">Zinc</keyword>
<feature type="domain" description="C2H2-type" evidence="5">
    <location>
        <begin position="90"/>
        <end position="112"/>
    </location>
</feature>
<feature type="region of interest" description="Disordered" evidence="4">
    <location>
        <begin position="1237"/>
        <end position="1256"/>
    </location>
</feature>
<feature type="compositionally biased region" description="Basic and acidic residues" evidence="4">
    <location>
        <begin position="566"/>
        <end position="590"/>
    </location>
</feature>
<dbReference type="GO" id="GO:0008270">
    <property type="term" value="F:zinc ion binding"/>
    <property type="evidence" value="ECO:0007669"/>
    <property type="project" value="UniProtKB-KW"/>
</dbReference>
<feature type="region of interest" description="Disordered" evidence="4">
    <location>
        <begin position="1749"/>
        <end position="1788"/>
    </location>
</feature>
<evidence type="ECO:0000259" key="5">
    <source>
        <dbReference type="PROSITE" id="PS00028"/>
    </source>
</evidence>
<evidence type="ECO:0000256" key="4">
    <source>
        <dbReference type="SAM" id="MobiDB-lite"/>
    </source>
</evidence>
<feature type="region of interest" description="Disordered" evidence="4">
    <location>
        <begin position="212"/>
        <end position="262"/>
    </location>
</feature>
<dbReference type="Proteomes" id="UP000014500">
    <property type="component" value="Unassembled WGS sequence"/>
</dbReference>
<evidence type="ECO:0000256" key="2">
    <source>
        <dbReference type="ARBA" id="ARBA00022771"/>
    </source>
</evidence>
<dbReference type="EMBL" id="JH431593">
    <property type="status" value="NOT_ANNOTATED_CDS"/>
    <property type="molecule type" value="Genomic_DNA"/>
</dbReference>
<feature type="compositionally biased region" description="Basic and acidic residues" evidence="4">
    <location>
        <begin position="1042"/>
        <end position="1056"/>
    </location>
</feature>
<feature type="compositionally biased region" description="Basic and acidic residues" evidence="4">
    <location>
        <begin position="1313"/>
        <end position="1335"/>
    </location>
</feature>
<reference evidence="6" key="2">
    <citation type="submission" date="2015-02" db="UniProtKB">
        <authorList>
            <consortium name="EnsemblMetazoa"/>
        </authorList>
    </citation>
    <scope>IDENTIFICATION</scope>
</reference>
<feature type="region of interest" description="Disordered" evidence="4">
    <location>
        <begin position="848"/>
        <end position="874"/>
    </location>
</feature>
<dbReference type="EnsemblMetazoa" id="SMAR005268-RA">
    <property type="protein sequence ID" value="SMAR005268-PA"/>
    <property type="gene ID" value="SMAR005268"/>
</dbReference>
<feature type="compositionally biased region" description="Basic and acidic residues" evidence="4">
    <location>
        <begin position="1022"/>
        <end position="1033"/>
    </location>
</feature>
<dbReference type="InterPro" id="IPR013087">
    <property type="entry name" value="Znf_C2H2_type"/>
</dbReference>
<evidence type="ECO:0000313" key="6">
    <source>
        <dbReference type="EnsemblMetazoa" id="SMAR005268-PA"/>
    </source>
</evidence>
<feature type="region of interest" description="Disordered" evidence="4">
    <location>
        <begin position="355"/>
        <end position="382"/>
    </location>
</feature>
<feature type="region of interest" description="Disordered" evidence="4">
    <location>
        <begin position="445"/>
        <end position="471"/>
    </location>
</feature>
<organism evidence="6 7">
    <name type="scientific">Strigamia maritima</name>
    <name type="common">European centipede</name>
    <name type="synonym">Geophilus maritimus</name>
    <dbReference type="NCBI Taxonomy" id="126957"/>
    <lineage>
        <taxon>Eukaryota</taxon>
        <taxon>Metazoa</taxon>
        <taxon>Ecdysozoa</taxon>
        <taxon>Arthropoda</taxon>
        <taxon>Myriapoda</taxon>
        <taxon>Chilopoda</taxon>
        <taxon>Pleurostigmophora</taxon>
        <taxon>Geophilomorpha</taxon>
        <taxon>Linotaeniidae</taxon>
        <taxon>Strigamia</taxon>
    </lineage>
</organism>
<dbReference type="eggNOG" id="ENOG502QS70">
    <property type="taxonomic scope" value="Eukaryota"/>
</dbReference>
<feature type="compositionally biased region" description="Basic and acidic residues" evidence="4">
    <location>
        <begin position="686"/>
        <end position="706"/>
    </location>
</feature>
<dbReference type="PANTHER" id="PTHR17614">
    <property type="entry name" value="ZINC FINGER-CONTAINING"/>
    <property type="match status" value="1"/>
</dbReference>
<keyword evidence="7" id="KW-1185">Reference proteome</keyword>
<dbReference type="PROSITE" id="PS00028">
    <property type="entry name" value="ZINC_FINGER_C2H2_1"/>
    <property type="match status" value="1"/>
</dbReference>
<proteinExistence type="predicted"/>
<name>T1IVR7_STRMM</name>
<feature type="region of interest" description="Disordered" evidence="4">
    <location>
        <begin position="490"/>
        <end position="519"/>
    </location>
</feature>
<protein>
    <recommendedName>
        <fullName evidence="5">C2H2-type domain-containing protein</fullName>
    </recommendedName>
</protein>
<feature type="compositionally biased region" description="Basic and acidic residues" evidence="4">
    <location>
        <begin position="660"/>
        <end position="672"/>
    </location>
</feature>
<dbReference type="InterPro" id="IPR052445">
    <property type="entry name" value="ZnF-G_patch_domain"/>
</dbReference>
<keyword evidence="1" id="KW-0479">Metal-binding</keyword>
<dbReference type="STRING" id="126957.T1IVR7"/>
<feature type="compositionally biased region" description="Acidic residues" evidence="4">
    <location>
        <begin position="1145"/>
        <end position="1154"/>
    </location>
</feature>